<dbReference type="KEGG" id="cgh:CGC50_10820"/>
<reference evidence="2" key="1">
    <citation type="submission" date="2017-06" db="EMBL/GenBank/DDBJ databases">
        <title>Capnocytophaga spp. assemblies.</title>
        <authorList>
            <person name="Gulvik C.A."/>
        </authorList>
    </citation>
    <scope>NUCLEOTIDE SEQUENCE [LARGE SCALE GENOMIC DNA]</scope>
    <source>
        <strain evidence="2">H1496</strain>
    </source>
</reference>
<dbReference type="GeneID" id="84809043"/>
<dbReference type="AlphaFoldDB" id="A0A250FU51"/>
<dbReference type="EMBL" id="CP022386">
    <property type="protein sequence ID" value="ATA87598.1"/>
    <property type="molecule type" value="Genomic_DNA"/>
</dbReference>
<dbReference type="InterPro" id="IPR041408">
    <property type="entry name" value="Hcp_Tssd"/>
</dbReference>
<protein>
    <submittedName>
        <fullName evidence="1">Uncharacterized protein</fullName>
    </submittedName>
</protein>
<dbReference type="RefSeq" id="WP_095910828.1">
    <property type="nucleotide sequence ID" value="NZ_CAUVLU010000044.1"/>
</dbReference>
<evidence type="ECO:0000313" key="2">
    <source>
        <dbReference type="Proteomes" id="UP000217250"/>
    </source>
</evidence>
<accession>A0A250FU51</accession>
<dbReference type="Proteomes" id="UP000217250">
    <property type="component" value="Chromosome"/>
</dbReference>
<dbReference type="GO" id="GO:0033104">
    <property type="term" value="C:type VI protein secretion system complex"/>
    <property type="evidence" value="ECO:0007669"/>
    <property type="project" value="InterPro"/>
</dbReference>
<sequence>MIGILNIAGHRKELISLSTAYSKTVCKRGYPDSLPIAHFFKVTFLTEEDDDFFADWMYGRNKDNKSHKGQWYNGTIIFYDETSYGQEFLHYELTDALATSFKVDYDQERGMVTTLEIFTRERIYDHKYIINSEYYAITFDYVRPKEKSQQLLNTDPDLFELYYTDTSGKKIENIDFKIGTFIYLNVRGENLAGKTGDLSIEDEKVDFEYEGNRLENDTLQNYTFKSNNDSIKLKIIEPKNDN</sequence>
<name>A0A250FU51_9FLAO</name>
<organism evidence="1 2">
    <name type="scientific">Capnocytophaga gingivalis</name>
    <dbReference type="NCBI Taxonomy" id="1017"/>
    <lineage>
        <taxon>Bacteria</taxon>
        <taxon>Pseudomonadati</taxon>
        <taxon>Bacteroidota</taxon>
        <taxon>Flavobacteriia</taxon>
        <taxon>Flavobacteriales</taxon>
        <taxon>Flavobacteriaceae</taxon>
        <taxon>Capnocytophaga</taxon>
    </lineage>
</organism>
<dbReference type="OrthoDB" id="1419291at2"/>
<proteinExistence type="predicted"/>
<evidence type="ECO:0000313" key="1">
    <source>
        <dbReference type="EMBL" id="ATA87598.1"/>
    </source>
</evidence>
<gene>
    <name evidence="1" type="ORF">CGC50_10820</name>
</gene>
<dbReference type="Pfam" id="PF17642">
    <property type="entry name" value="TssD"/>
    <property type="match status" value="1"/>
</dbReference>